<dbReference type="AlphaFoldDB" id="A0A2P2J6K5"/>
<evidence type="ECO:0000256" key="1">
    <source>
        <dbReference type="SAM" id="Phobius"/>
    </source>
</evidence>
<keyword evidence="1" id="KW-1133">Transmembrane helix</keyword>
<accession>A0A2P2J6K5</accession>
<proteinExistence type="predicted"/>
<name>A0A2P2J6K5_RHIMU</name>
<dbReference type="EMBL" id="GGEC01008619">
    <property type="protein sequence ID" value="MBW89102.1"/>
    <property type="molecule type" value="Transcribed_RNA"/>
</dbReference>
<feature type="transmembrane region" description="Helical" evidence="1">
    <location>
        <begin position="15"/>
        <end position="34"/>
    </location>
</feature>
<keyword evidence="1" id="KW-0472">Membrane</keyword>
<protein>
    <submittedName>
        <fullName evidence="2">Uncharacterized protein</fullName>
    </submittedName>
</protein>
<reference evidence="2" key="1">
    <citation type="submission" date="2018-02" db="EMBL/GenBank/DDBJ databases">
        <title>Rhizophora mucronata_Transcriptome.</title>
        <authorList>
            <person name="Meera S.P."/>
            <person name="Sreeshan A."/>
            <person name="Augustine A."/>
        </authorList>
    </citation>
    <scope>NUCLEOTIDE SEQUENCE</scope>
    <source>
        <tissue evidence="2">Leaf</tissue>
    </source>
</reference>
<organism evidence="2">
    <name type="scientific">Rhizophora mucronata</name>
    <name type="common">Asiatic mangrove</name>
    <dbReference type="NCBI Taxonomy" id="61149"/>
    <lineage>
        <taxon>Eukaryota</taxon>
        <taxon>Viridiplantae</taxon>
        <taxon>Streptophyta</taxon>
        <taxon>Embryophyta</taxon>
        <taxon>Tracheophyta</taxon>
        <taxon>Spermatophyta</taxon>
        <taxon>Magnoliopsida</taxon>
        <taxon>eudicotyledons</taxon>
        <taxon>Gunneridae</taxon>
        <taxon>Pentapetalae</taxon>
        <taxon>rosids</taxon>
        <taxon>fabids</taxon>
        <taxon>Malpighiales</taxon>
        <taxon>Rhizophoraceae</taxon>
        <taxon>Rhizophora</taxon>
    </lineage>
</organism>
<keyword evidence="1" id="KW-0812">Transmembrane</keyword>
<sequence length="36" mass="4555">MYRLTVKFLQLWQCYTYACLYACEYIIQFLSYFLKQ</sequence>
<evidence type="ECO:0000313" key="2">
    <source>
        <dbReference type="EMBL" id="MBW89102.1"/>
    </source>
</evidence>